<gene>
    <name evidence="1" type="ORF">CAL28_08195</name>
</gene>
<evidence type="ECO:0000313" key="1">
    <source>
        <dbReference type="EMBL" id="OZI59511.1"/>
    </source>
</evidence>
<evidence type="ECO:0000313" key="2">
    <source>
        <dbReference type="Proteomes" id="UP000215767"/>
    </source>
</evidence>
<name>A0A261UD31_9BORD</name>
<accession>A0A261UD31</accession>
<comment type="caution">
    <text evidence="1">The sequence shown here is derived from an EMBL/GenBank/DDBJ whole genome shotgun (WGS) entry which is preliminary data.</text>
</comment>
<dbReference type="OrthoDB" id="5297883at2"/>
<dbReference type="AlphaFoldDB" id="A0A261UD31"/>
<proteinExistence type="predicted"/>
<sequence length="410" mass="44439">MNDIASPTAGNTERPALIGKARLITLAFQQGDLEGMRRQLLARAEQDPGDANAALDLSMTLLLMGQRDTALALQRHAVQAQPLYHLPATGPATLRLLALVSCGDFLANTPLEFLIADSDISLDILYVGEGVPAPAMLPEHDVLMVAIGESAVNRPLLQALAAPVGQWHKPVVNRPEHVLNTSRDGLSAVLRGAAGVVVPDIARVERAAIAAIAQGDATPADILPGVDYPVLVRPVDSHAGNGLARIDRAADMAQYLAGSEANDFYLSRFVEYRSADGRYRKYRVVLIEGQPYLGHLGISPRWMVHYLNADMAENAANRAEEAEQMRDFAAGFGGRHAAAFADIHRRVGLDYFVMDCAETPDGQLLVFEGDTCGIVHAMDPEDLYPYKPAYMRRIFAAFQDLLRRKASGRG</sequence>
<organism evidence="1 2">
    <name type="scientific">Bordetella genomosp. 11</name>
    <dbReference type="NCBI Taxonomy" id="1416808"/>
    <lineage>
        <taxon>Bacteria</taxon>
        <taxon>Pseudomonadati</taxon>
        <taxon>Pseudomonadota</taxon>
        <taxon>Betaproteobacteria</taxon>
        <taxon>Burkholderiales</taxon>
        <taxon>Alcaligenaceae</taxon>
        <taxon>Bordetella</taxon>
    </lineage>
</organism>
<dbReference type="Proteomes" id="UP000215767">
    <property type="component" value="Unassembled WGS sequence"/>
</dbReference>
<keyword evidence="2" id="KW-1185">Reference proteome</keyword>
<dbReference type="SUPFAM" id="SSF56059">
    <property type="entry name" value="Glutathione synthetase ATP-binding domain-like"/>
    <property type="match status" value="1"/>
</dbReference>
<dbReference type="EMBL" id="NEVS01000004">
    <property type="protein sequence ID" value="OZI59511.1"/>
    <property type="molecule type" value="Genomic_DNA"/>
</dbReference>
<reference evidence="2" key="1">
    <citation type="submission" date="2017-05" db="EMBL/GenBank/DDBJ databases">
        <title>Complete and WGS of Bordetella genogroups.</title>
        <authorList>
            <person name="Spilker T."/>
            <person name="Lipuma J."/>
        </authorList>
    </citation>
    <scope>NUCLEOTIDE SEQUENCE [LARGE SCALE GENOMIC DNA]</scope>
    <source>
        <strain evidence="2">AU8856</strain>
    </source>
</reference>
<protein>
    <recommendedName>
        <fullName evidence="3">RimK family alpha-L-glutamate ligase</fullName>
    </recommendedName>
</protein>
<evidence type="ECO:0008006" key="3">
    <source>
        <dbReference type="Google" id="ProtNLM"/>
    </source>
</evidence>
<dbReference type="RefSeq" id="WP_094840946.1">
    <property type="nucleotide sequence ID" value="NZ_NEVS01000004.1"/>
</dbReference>